<reference evidence="1" key="1">
    <citation type="submission" date="2019-02" db="EMBL/GenBank/DDBJ databases">
        <authorList>
            <person name="Gruber-Vodicka R. H."/>
            <person name="Seah K. B. B."/>
        </authorList>
    </citation>
    <scope>NUCLEOTIDE SEQUENCE</scope>
    <source>
        <strain evidence="3">BECK_SA2B12</strain>
        <strain evidence="2">BECK_SA2B15</strain>
        <strain evidence="1">BECK_SA2B20</strain>
    </source>
</reference>
<evidence type="ECO:0000313" key="3">
    <source>
        <dbReference type="EMBL" id="VFK06660.1"/>
    </source>
</evidence>
<dbReference type="EMBL" id="CAADFG010000284">
    <property type="protein sequence ID" value="VFK02741.1"/>
    <property type="molecule type" value="Genomic_DNA"/>
</dbReference>
<sequence>MKHNLQDIDELRPEYQRSDFGEMVRGKYAGTLSEQTNVVILEPDVAQVFPNDKAVNDALRALLRMQQNRPWSRKPLASMKFEK</sequence>
<accession>A0A450VCN4</accession>
<dbReference type="EMBL" id="CAADFI010000287">
    <property type="protein sequence ID" value="VFK02546.1"/>
    <property type="molecule type" value="Genomic_DNA"/>
</dbReference>
<dbReference type="EMBL" id="CAADFJ010000366">
    <property type="protein sequence ID" value="VFK06660.1"/>
    <property type="molecule type" value="Genomic_DNA"/>
</dbReference>
<protein>
    <submittedName>
        <fullName evidence="1">Uncharacterized protein</fullName>
    </submittedName>
</protein>
<organism evidence="1">
    <name type="scientific">Candidatus Kentrum eta</name>
    <dbReference type="NCBI Taxonomy" id="2126337"/>
    <lineage>
        <taxon>Bacteria</taxon>
        <taxon>Pseudomonadati</taxon>
        <taxon>Pseudomonadota</taxon>
        <taxon>Gammaproteobacteria</taxon>
        <taxon>Candidatus Kentrum</taxon>
    </lineage>
</organism>
<gene>
    <name evidence="2" type="ORF">BECKH772A_GA0070896_102844</name>
    <name evidence="1" type="ORF">BECKH772B_GA0070898_102874</name>
    <name evidence="3" type="ORF">BECKH772C_GA0070978_103661</name>
</gene>
<evidence type="ECO:0000313" key="1">
    <source>
        <dbReference type="EMBL" id="VFK02546.1"/>
    </source>
</evidence>
<proteinExistence type="predicted"/>
<evidence type="ECO:0000313" key="2">
    <source>
        <dbReference type="EMBL" id="VFK02741.1"/>
    </source>
</evidence>
<dbReference type="AlphaFoldDB" id="A0A450VCN4"/>
<name>A0A450VCN4_9GAMM</name>